<dbReference type="PROSITE" id="PS01284">
    <property type="entry name" value="TNASE_2"/>
    <property type="match status" value="1"/>
</dbReference>
<protein>
    <submittedName>
        <fullName evidence="6">Thermonuclease family protein</fullName>
    </submittedName>
</protein>
<evidence type="ECO:0000313" key="6">
    <source>
        <dbReference type="EMBL" id="MED1201917.1"/>
    </source>
</evidence>
<dbReference type="SUPFAM" id="SSF50199">
    <property type="entry name" value="Staphylococcal nuclease"/>
    <property type="match status" value="1"/>
</dbReference>
<dbReference type="PROSITE" id="PS01123">
    <property type="entry name" value="TNASE_1"/>
    <property type="match status" value="1"/>
</dbReference>
<evidence type="ECO:0000256" key="1">
    <source>
        <dbReference type="ARBA" id="ARBA00022722"/>
    </source>
</evidence>
<dbReference type="Pfam" id="PF00565">
    <property type="entry name" value="SNase"/>
    <property type="match status" value="1"/>
</dbReference>
<accession>A0ABU6MF72</accession>
<sequence>MKTNPLISFSFILLILIIGGCSIVFKNHSSTKLSPDKSKITEGYVKRVIDGDTILVAFKNNREERVRMILIDTPETKHPHLGVEPFGPEASKYTKEKLYGKEVQLETDVQQRDKYGRLLAYIWVNGELYNEELINNGLARVAVFPPNTKYVRIFRSLQAIARKKKIGIWSIKDYVNDRGYNTDISFK</sequence>
<keyword evidence="4" id="KW-0812">Transmembrane</keyword>
<dbReference type="PROSITE" id="PS50830">
    <property type="entry name" value="TNASE_3"/>
    <property type="match status" value="1"/>
</dbReference>
<keyword evidence="1" id="KW-0540">Nuclease</keyword>
<comment type="caution">
    <text evidence="6">The sequence shown here is derived from an EMBL/GenBank/DDBJ whole genome shotgun (WGS) entry which is preliminary data.</text>
</comment>
<dbReference type="Proteomes" id="UP001341444">
    <property type="component" value="Unassembled WGS sequence"/>
</dbReference>
<keyword evidence="4" id="KW-1133">Transmembrane helix</keyword>
<dbReference type="CDD" id="cd00175">
    <property type="entry name" value="SNc"/>
    <property type="match status" value="1"/>
</dbReference>
<name>A0ABU6MF72_9BACI</name>
<reference evidence="6 7" key="1">
    <citation type="submission" date="2023-03" db="EMBL/GenBank/DDBJ databases">
        <title>Bacillus Genome Sequencing.</title>
        <authorList>
            <person name="Dunlap C."/>
        </authorList>
    </citation>
    <scope>NUCLEOTIDE SEQUENCE [LARGE SCALE GENOMIC DNA]</scope>
    <source>
        <strain evidence="6 7">B-23453</strain>
    </source>
</reference>
<feature type="transmembrane region" description="Helical" evidence="4">
    <location>
        <begin position="6"/>
        <end position="25"/>
    </location>
</feature>
<evidence type="ECO:0000256" key="2">
    <source>
        <dbReference type="ARBA" id="ARBA00022759"/>
    </source>
</evidence>
<gene>
    <name evidence="6" type="ORF">P4T90_02300</name>
</gene>
<dbReference type="InterPro" id="IPR016071">
    <property type="entry name" value="Staphylococal_nuclease_OB-fold"/>
</dbReference>
<feature type="domain" description="TNase-like" evidence="5">
    <location>
        <begin position="39"/>
        <end position="171"/>
    </location>
</feature>
<evidence type="ECO:0000256" key="3">
    <source>
        <dbReference type="ARBA" id="ARBA00022801"/>
    </source>
</evidence>
<dbReference type="EMBL" id="JARMAB010000004">
    <property type="protein sequence ID" value="MED1201917.1"/>
    <property type="molecule type" value="Genomic_DNA"/>
</dbReference>
<keyword evidence="4" id="KW-0472">Membrane</keyword>
<dbReference type="InterPro" id="IPR035437">
    <property type="entry name" value="SNase_OB-fold_sf"/>
</dbReference>
<evidence type="ECO:0000259" key="5">
    <source>
        <dbReference type="PROSITE" id="PS50830"/>
    </source>
</evidence>
<keyword evidence="2" id="KW-0255">Endonuclease</keyword>
<dbReference type="SMART" id="SM00318">
    <property type="entry name" value="SNc"/>
    <property type="match status" value="1"/>
</dbReference>
<dbReference type="RefSeq" id="WP_066264446.1">
    <property type="nucleotide sequence ID" value="NZ_JARMAB010000004.1"/>
</dbReference>
<dbReference type="PROSITE" id="PS51257">
    <property type="entry name" value="PROKAR_LIPOPROTEIN"/>
    <property type="match status" value="1"/>
</dbReference>
<organism evidence="6 7">
    <name type="scientific">Heyndrickxia acidicola</name>
    <dbReference type="NCBI Taxonomy" id="209389"/>
    <lineage>
        <taxon>Bacteria</taxon>
        <taxon>Bacillati</taxon>
        <taxon>Bacillota</taxon>
        <taxon>Bacilli</taxon>
        <taxon>Bacillales</taxon>
        <taxon>Bacillaceae</taxon>
        <taxon>Heyndrickxia</taxon>
    </lineage>
</organism>
<keyword evidence="7" id="KW-1185">Reference proteome</keyword>
<dbReference type="PANTHER" id="PTHR12302">
    <property type="entry name" value="EBNA2 BINDING PROTEIN P100"/>
    <property type="match status" value="1"/>
</dbReference>
<dbReference type="Gene3D" id="2.40.50.90">
    <property type="match status" value="1"/>
</dbReference>
<dbReference type="PANTHER" id="PTHR12302:SF3">
    <property type="entry name" value="SERINE_THREONINE-PROTEIN KINASE 31"/>
    <property type="match status" value="1"/>
</dbReference>
<dbReference type="InterPro" id="IPR002071">
    <property type="entry name" value="Thermonucl_AS"/>
</dbReference>
<keyword evidence="3" id="KW-0378">Hydrolase</keyword>
<evidence type="ECO:0000256" key="4">
    <source>
        <dbReference type="SAM" id="Phobius"/>
    </source>
</evidence>
<evidence type="ECO:0000313" key="7">
    <source>
        <dbReference type="Proteomes" id="UP001341444"/>
    </source>
</evidence>
<proteinExistence type="predicted"/>